<comment type="caution">
    <text evidence="1">The sequence shown here is derived from an EMBL/GenBank/DDBJ whole genome shotgun (WGS) entry which is preliminary data.</text>
</comment>
<dbReference type="AlphaFoldDB" id="A0A8H5B516"/>
<protein>
    <submittedName>
        <fullName evidence="1">Uncharacterized protein</fullName>
    </submittedName>
</protein>
<evidence type="ECO:0000313" key="1">
    <source>
        <dbReference type="EMBL" id="KAF5316178.1"/>
    </source>
</evidence>
<organism evidence="1 2">
    <name type="scientific">Psilocybe cf. subviscida</name>
    <dbReference type="NCBI Taxonomy" id="2480587"/>
    <lineage>
        <taxon>Eukaryota</taxon>
        <taxon>Fungi</taxon>
        <taxon>Dikarya</taxon>
        <taxon>Basidiomycota</taxon>
        <taxon>Agaricomycotina</taxon>
        <taxon>Agaricomycetes</taxon>
        <taxon>Agaricomycetidae</taxon>
        <taxon>Agaricales</taxon>
        <taxon>Agaricineae</taxon>
        <taxon>Strophariaceae</taxon>
        <taxon>Psilocybe</taxon>
    </lineage>
</organism>
<reference evidence="1 2" key="1">
    <citation type="journal article" date="2020" name="ISME J.">
        <title>Uncovering the hidden diversity of litter-decomposition mechanisms in mushroom-forming fungi.</title>
        <authorList>
            <person name="Floudas D."/>
            <person name="Bentzer J."/>
            <person name="Ahren D."/>
            <person name="Johansson T."/>
            <person name="Persson P."/>
            <person name="Tunlid A."/>
        </authorList>
    </citation>
    <scope>NUCLEOTIDE SEQUENCE [LARGE SCALE GENOMIC DNA]</scope>
    <source>
        <strain evidence="1 2">CBS 101986</strain>
    </source>
</reference>
<dbReference type="EMBL" id="JAACJJ010000042">
    <property type="protein sequence ID" value="KAF5316178.1"/>
    <property type="molecule type" value="Genomic_DNA"/>
</dbReference>
<dbReference type="Proteomes" id="UP000567179">
    <property type="component" value="Unassembled WGS sequence"/>
</dbReference>
<gene>
    <name evidence="1" type="ORF">D9619_006661</name>
</gene>
<keyword evidence="2" id="KW-1185">Reference proteome</keyword>
<sequence length="76" mass="8679">MMAQTFPGNPPQPTILPQITFFQVRDNVPALKDIDIKIHFETLADTREKIISRVAEDPSWDPLDRVLTTSVNYLVI</sequence>
<name>A0A8H5B516_9AGAR</name>
<accession>A0A8H5B516</accession>
<evidence type="ECO:0000313" key="2">
    <source>
        <dbReference type="Proteomes" id="UP000567179"/>
    </source>
</evidence>
<proteinExistence type="predicted"/>